<organism evidence="8">
    <name type="scientific">Salmonella enterica subsp. arizonae</name>
    <dbReference type="NCBI Taxonomy" id="59203"/>
    <lineage>
        <taxon>Bacteria</taxon>
        <taxon>Pseudomonadati</taxon>
        <taxon>Pseudomonadota</taxon>
        <taxon>Gammaproteobacteria</taxon>
        <taxon>Enterobacterales</taxon>
        <taxon>Enterobacteriaceae</taxon>
        <taxon>Salmonella</taxon>
    </lineage>
</organism>
<protein>
    <recommendedName>
        <fullName evidence="6">Lysozyme</fullName>
        <ecNumber evidence="6">3.2.1.17</ecNumber>
    </recommendedName>
</protein>
<evidence type="ECO:0000256" key="7">
    <source>
        <dbReference type="SAM" id="SignalP"/>
    </source>
</evidence>
<dbReference type="GO" id="GO:0031640">
    <property type="term" value="P:killing of cells of another organism"/>
    <property type="evidence" value="ECO:0007669"/>
    <property type="project" value="UniProtKB-KW"/>
</dbReference>
<dbReference type="GO" id="GO:0016998">
    <property type="term" value="P:cell wall macromolecule catabolic process"/>
    <property type="evidence" value="ECO:0007669"/>
    <property type="project" value="InterPro"/>
</dbReference>
<evidence type="ECO:0000256" key="3">
    <source>
        <dbReference type="ARBA" id="ARBA00022638"/>
    </source>
</evidence>
<dbReference type="CDD" id="cd16900">
    <property type="entry name" value="endolysin_R21-like"/>
    <property type="match status" value="1"/>
</dbReference>
<comment type="caution">
    <text evidence="8">The sequence shown here is derived from an EMBL/GenBank/DDBJ whole genome shotgun (WGS) entry which is preliminary data.</text>
</comment>
<sequence length="179" mass="19900">MALRTKVKYGLSAAMLALIAAGAGAPQLLDQFLQEREGNTLVAVRDNGGVWSVCRGVTRIDGKPVVKGQRLTQSQCDHYNAIERDKALAWVNKNVHIPLTEPQKTGIASFCPYNIGPGKCFPSTFYRKLNEGDRKGACAEIRRWVYDGGKDCHNRKNQCYGQVIRRDQESALTCWGIDQ</sequence>
<feature type="signal peptide" evidence="7">
    <location>
        <begin position="1"/>
        <end position="25"/>
    </location>
</feature>
<dbReference type="PANTHER" id="PTHR38107:SF3">
    <property type="entry name" value="LYSOZYME RRRD-RELATED"/>
    <property type="match status" value="1"/>
</dbReference>
<dbReference type="Gene3D" id="1.10.530.40">
    <property type="match status" value="1"/>
</dbReference>
<evidence type="ECO:0000313" key="8">
    <source>
        <dbReference type="EMBL" id="ECI4935338.1"/>
    </source>
</evidence>
<dbReference type="EMBL" id="AAIVIG010000006">
    <property type="protein sequence ID" value="ECI4935338.1"/>
    <property type="molecule type" value="Genomic_DNA"/>
</dbReference>
<dbReference type="InterPro" id="IPR043688">
    <property type="entry name" value="SAR_endolysin-like"/>
</dbReference>
<dbReference type="SUPFAM" id="SSF53955">
    <property type="entry name" value="Lysozyme-like"/>
    <property type="match status" value="1"/>
</dbReference>
<evidence type="ECO:0000256" key="5">
    <source>
        <dbReference type="ARBA" id="ARBA00023295"/>
    </source>
</evidence>
<keyword evidence="2 6" id="KW-0929">Antimicrobial</keyword>
<keyword evidence="3 6" id="KW-0081">Bacteriolytic enzyme</keyword>
<proteinExistence type="inferred from homology"/>
<dbReference type="HAMAP" id="MF_04136">
    <property type="entry name" value="SAR_ENDOLYSIN"/>
    <property type="match status" value="1"/>
</dbReference>
<dbReference type="EMBL" id="AAMGFJ010000001">
    <property type="protein sequence ID" value="EDH0568862.1"/>
    <property type="molecule type" value="Genomic_DNA"/>
</dbReference>
<dbReference type="GO" id="GO:0003796">
    <property type="term" value="F:lysozyme activity"/>
    <property type="evidence" value="ECO:0007669"/>
    <property type="project" value="UniProtKB-EC"/>
</dbReference>
<gene>
    <name evidence="9" type="ORF">AHX45_01070</name>
    <name evidence="8" type="ORF">DSQ81_05765</name>
</gene>
<reference evidence="9" key="1">
    <citation type="submission" date="2018-07" db="EMBL/GenBank/DDBJ databases">
        <authorList>
            <consortium name="GenomeTrakr network: Whole genome sequencing for foodborne pathogen traceback"/>
        </authorList>
    </citation>
    <scope>NUCLEOTIDE SEQUENCE</scope>
    <source>
        <strain evidence="9">FDA00001204</strain>
    </source>
</reference>
<comment type="similarity">
    <text evidence="6">Belongs to the glycosyl hydrolase 24 family.</text>
</comment>
<dbReference type="InterPro" id="IPR023347">
    <property type="entry name" value="Lysozyme_dom_sf"/>
</dbReference>
<dbReference type="EC" id="3.2.1.17" evidence="6"/>
<evidence type="ECO:0000313" key="9">
    <source>
        <dbReference type="EMBL" id="EDH0568862.1"/>
    </source>
</evidence>
<dbReference type="InterPro" id="IPR023346">
    <property type="entry name" value="Lysozyme-like_dom_sf"/>
</dbReference>
<dbReference type="GO" id="GO:0042742">
    <property type="term" value="P:defense response to bacterium"/>
    <property type="evidence" value="ECO:0007669"/>
    <property type="project" value="UniProtKB-KW"/>
</dbReference>
<dbReference type="AlphaFoldDB" id="A0A5Y3Q0R6"/>
<comment type="catalytic activity">
    <reaction evidence="1 6">
        <text>Hydrolysis of (1-&gt;4)-beta-linkages between N-acetylmuramic acid and N-acetyl-D-glucosamine residues in a peptidoglycan and between N-acetyl-D-glucosamine residues in chitodextrins.</text>
        <dbReference type="EC" id="3.2.1.17"/>
    </reaction>
</comment>
<evidence type="ECO:0000256" key="1">
    <source>
        <dbReference type="ARBA" id="ARBA00000632"/>
    </source>
</evidence>
<evidence type="ECO:0000256" key="4">
    <source>
        <dbReference type="ARBA" id="ARBA00022801"/>
    </source>
</evidence>
<keyword evidence="7" id="KW-0732">Signal</keyword>
<dbReference type="Proteomes" id="UP000839688">
    <property type="component" value="Unassembled WGS sequence"/>
</dbReference>
<dbReference type="PANTHER" id="PTHR38107">
    <property type="match status" value="1"/>
</dbReference>
<dbReference type="InterPro" id="IPR034690">
    <property type="entry name" value="Endolysin_T4_type"/>
</dbReference>
<dbReference type="HAMAP" id="MF_04110">
    <property type="entry name" value="ENDOLYSIN_T4"/>
    <property type="match status" value="1"/>
</dbReference>
<dbReference type="InterPro" id="IPR051018">
    <property type="entry name" value="Bacteriophage_GH24"/>
</dbReference>
<feature type="chain" id="PRO_5035579623" description="Lysozyme" evidence="7">
    <location>
        <begin position="26"/>
        <end position="179"/>
    </location>
</feature>
<accession>A0A5Y3Q0R6</accession>
<name>A0A5Y3Q0R6_SALER</name>
<dbReference type="Pfam" id="PF00959">
    <property type="entry name" value="Phage_lysozyme"/>
    <property type="match status" value="1"/>
</dbReference>
<evidence type="ECO:0000256" key="6">
    <source>
        <dbReference type="RuleBase" id="RU003788"/>
    </source>
</evidence>
<dbReference type="InterPro" id="IPR002196">
    <property type="entry name" value="Glyco_hydro_24"/>
</dbReference>
<keyword evidence="4 6" id="KW-0378">Hydrolase</keyword>
<keyword evidence="5 6" id="KW-0326">Glycosidase</keyword>
<evidence type="ECO:0000256" key="2">
    <source>
        <dbReference type="ARBA" id="ARBA00022529"/>
    </source>
</evidence>
<dbReference type="GO" id="GO:0009253">
    <property type="term" value="P:peptidoglycan catabolic process"/>
    <property type="evidence" value="ECO:0007669"/>
    <property type="project" value="InterPro"/>
</dbReference>
<reference evidence="8" key="2">
    <citation type="submission" date="2018-07" db="EMBL/GenBank/DDBJ databases">
        <authorList>
            <person name="Ashton P.M."/>
            <person name="Dallman T."/>
            <person name="Nair S."/>
            <person name="De Pinna E."/>
            <person name="Peters T."/>
            <person name="Grant K."/>
        </authorList>
    </citation>
    <scope>NUCLEOTIDE SEQUENCE [LARGE SCALE GENOMIC DNA]</scope>
    <source>
        <strain evidence="8">475813</strain>
    </source>
</reference>